<comment type="similarity">
    <text evidence="1">Belongs to the 'GDXG' lipolytic enzyme family.</text>
</comment>
<dbReference type="Proteomes" id="UP000004947">
    <property type="component" value="Unassembled WGS sequence"/>
</dbReference>
<dbReference type="InterPro" id="IPR050300">
    <property type="entry name" value="GDXG_lipolytic_enzyme"/>
</dbReference>
<evidence type="ECO:0000259" key="4">
    <source>
        <dbReference type="Pfam" id="PF01738"/>
    </source>
</evidence>
<organism evidence="6 7">
    <name type="scientific">Lentisphaera araneosa HTCC2155</name>
    <dbReference type="NCBI Taxonomy" id="313628"/>
    <lineage>
        <taxon>Bacteria</taxon>
        <taxon>Pseudomonadati</taxon>
        <taxon>Lentisphaerota</taxon>
        <taxon>Lentisphaeria</taxon>
        <taxon>Lentisphaerales</taxon>
        <taxon>Lentisphaeraceae</taxon>
        <taxon>Lentisphaera</taxon>
    </lineage>
</organism>
<gene>
    <name evidence="6" type="ORF">LNTAR_17928</name>
</gene>
<dbReference type="SUPFAM" id="SSF53474">
    <property type="entry name" value="alpha/beta-Hydrolases"/>
    <property type="match status" value="1"/>
</dbReference>
<dbReference type="eggNOG" id="COG0657">
    <property type="taxonomic scope" value="Bacteria"/>
</dbReference>
<dbReference type="Gene3D" id="3.40.50.1820">
    <property type="entry name" value="alpha/beta hydrolase"/>
    <property type="match status" value="1"/>
</dbReference>
<dbReference type="Pfam" id="PF20434">
    <property type="entry name" value="BD-FAE"/>
    <property type="match status" value="1"/>
</dbReference>
<evidence type="ECO:0000313" key="6">
    <source>
        <dbReference type="EMBL" id="EDM29654.1"/>
    </source>
</evidence>
<evidence type="ECO:0000256" key="1">
    <source>
        <dbReference type="ARBA" id="ARBA00010515"/>
    </source>
</evidence>
<keyword evidence="7" id="KW-1185">Reference proteome</keyword>
<evidence type="ECO:0000256" key="3">
    <source>
        <dbReference type="SAM" id="SignalP"/>
    </source>
</evidence>
<dbReference type="PANTHER" id="PTHR48081:SF30">
    <property type="entry name" value="ACETYL-HYDROLASE LIPR-RELATED"/>
    <property type="match status" value="1"/>
</dbReference>
<dbReference type="InterPro" id="IPR002925">
    <property type="entry name" value="Dienelactn_hydro"/>
</dbReference>
<feature type="chain" id="PRO_5002693875" evidence="3">
    <location>
        <begin position="22"/>
        <end position="304"/>
    </location>
</feature>
<dbReference type="Pfam" id="PF01738">
    <property type="entry name" value="DLH"/>
    <property type="match status" value="1"/>
</dbReference>
<name>A6DFS4_9BACT</name>
<feature type="signal peptide" evidence="3">
    <location>
        <begin position="1"/>
        <end position="21"/>
    </location>
</feature>
<evidence type="ECO:0000259" key="5">
    <source>
        <dbReference type="Pfam" id="PF20434"/>
    </source>
</evidence>
<comment type="caution">
    <text evidence="6">The sequence shown here is derived from an EMBL/GenBank/DDBJ whole genome shotgun (WGS) entry which is preliminary data.</text>
</comment>
<dbReference type="GO" id="GO:0004806">
    <property type="term" value="F:triacylglycerol lipase activity"/>
    <property type="evidence" value="ECO:0007669"/>
    <property type="project" value="TreeGrafter"/>
</dbReference>
<feature type="domain" description="Dienelactone hydrolase" evidence="4">
    <location>
        <begin position="208"/>
        <end position="266"/>
    </location>
</feature>
<dbReference type="OrthoDB" id="9815425at2"/>
<feature type="domain" description="BD-FAE-like" evidence="5">
    <location>
        <begin position="57"/>
        <end position="166"/>
    </location>
</feature>
<dbReference type="RefSeq" id="WP_007276773.1">
    <property type="nucleotide sequence ID" value="NZ_ABCK01000001.1"/>
</dbReference>
<dbReference type="STRING" id="313628.LNTAR_17928"/>
<keyword evidence="3" id="KW-0732">Signal</keyword>
<keyword evidence="2" id="KW-0378">Hydrolase</keyword>
<sequence>MHKLALSLIFSFLLFPSFVNAKDKAPELKPDEIVKWKKVPQRDRPLEFHYFYPEKFKKTDSRPTVVFFFGGGWSGFNATQFYPQAKYYSSRGLLAICATYRTTSFYKTEPWQCVQDAKSTVRHLKVNAKQLGIDPKKLIVGGGSAGGHIAAATATLKEWNNKEDDLSISSTPSALLLFNPVFDNGPGGYGNNEKDSRVKNYWKTFSPLHNLNGKQPPTLVLMGDRDKHTSAEKTRLYGDTMKKNNNTCEVIIYPGQKHGFFNIQKGGKQYFIKTLVAADNFLVEQGFISGNEKVAEWYKNTIEK</sequence>
<evidence type="ECO:0000313" key="7">
    <source>
        <dbReference type="Proteomes" id="UP000004947"/>
    </source>
</evidence>
<dbReference type="InterPro" id="IPR029058">
    <property type="entry name" value="AB_hydrolase_fold"/>
</dbReference>
<protein>
    <submittedName>
        <fullName evidence="6">Lipase, putative esterase</fullName>
    </submittedName>
</protein>
<reference evidence="6 7" key="1">
    <citation type="journal article" date="2010" name="J. Bacteriol.">
        <title>Genome sequence of Lentisphaera araneosa HTCC2155T, the type species of the order Lentisphaerales in the phylum Lentisphaerae.</title>
        <authorList>
            <person name="Thrash J.C."/>
            <person name="Cho J.C."/>
            <person name="Vergin K.L."/>
            <person name="Morris R.M."/>
            <person name="Giovannoni S.J."/>
        </authorList>
    </citation>
    <scope>NUCLEOTIDE SEQUENCE [LARGE SCALE GENOMIC DNA]</scope>
    <source>
        <strain evidence="6 7">HTCC2155</strain>
    </source>
</reference>
<accession>A6DFS4</accession>
<dbReference type="EMBL" id="ABCK01000001">
    <property type="protein sequence ID" value="EDM29654.1"/>
    <property type="molecule type" value="Genomic_DNA"/>
</dbReference>
<dbReference type="InterPro" id="IPR049492">
    <property type="entry name" value="BD-FAE-like_dom"/>
</dbReference>
<dbReference type="PANTHER" id="PTHR48081">
    <property type="entry name" value="AB HYDROLASE SUPERFAMILY PROTEIN C4A8.06C"/>
    <property type="match status" value="1"/>
</dbReference>
<dbReference type="AlphaFoldDB" id="A6DFS4"/>
<proteinExistence type="inferred from homology"/>
<evidence type="ECO:0000256" key="2">
    <source>
        <dbReference type="ARBA" id="ARBA00022801"/>
    </source>
</evidence>